<dbReference type="PANTHER" id="PTHR46889:SF5">
    <property type="entry name" value="INTEGRASE PROTEIN"/>
    <property type="match status" value="1"/>
</dbReference>
<name>A0ABZ3INJ1_9FIRM</name>
<dbReference type="InterPro" id="IPR025948">
    <property type="entry name" value="HTH-like_dom"/>
</dbReference>
<evidence type="ECO:0000313" key="4">
    <source>
        <dbReference type="EMBL" id="XFO67285.1"/>
    </source>
</evidence>
<accession>A0ABZ3INJ1</accession>
<dbReference type="Proteomes" id="UP000216752">
    <property type="component" value="Chromosome"/>
</dbReference>
<feature type="compositionally biased region" description="Basic and acidic residues" evidence="2">
    <location>
        <begin position="1"/>
        <end position="10"/>
    </location>
</feature>
<dbReference type="PROSITE" id="PS50994">
    <property type="entry name" value="INTEGRASE"/>
    <property type="match status" value="1"/>
</dbReference>
<dbReference type="SUPFAM" id="SSF53098">
    <property type="entry name" value="Ribonuclease H-like"/>
    <property type="match status" value="1"/>
</dbReference>
<sequence length="365" mass="42624">MDKEILRDGRGWTGRSTGTPGWNAAEPDAPGRIERPDCPARTGEIRSGNGECPVKKSEGSGEGATLSLVRWQSAYKSVKELSAEHSYPVWKLCGFLHITRSAYYRWLKHPKSSQERENEQIAEKVEQIHKEHPDMGYRRIRDELDRNHGIHINDKRVLRIDRALHIQSTIKFRRHGCTKSAKAPEYIAKNYLMRQFHADAPNLKWLTDVTEFKYYIGPEIHKLYLSAILDLYDRRIVAYAISDHNDNRLVFDTFDAAVVSFPKAHPLFHSDRGFQYTSRSFHQKLKQAGMRQSMSRVARCIDNGPMEGFWGILKREMYYGHKFTSREQLVQAVSCYIFYYNYRRLQRRLSIMTPMEFHEQYAKAA</sequence>
<organism evidence="4 5">
    <name type="scientific">Sporomusa silvacetica DSM 10669</name>
    <dbReference type="NCBI Taxonomy" id="1123289"/>
    <lineage>
        <taxon>Bacteria</taxon>
        <taxon>Bacillati</taxon>
        <taxon>Bacillota</taxon>
        <taxon>Negativicutes</taxon>
        <taxon>Selenomonadales</taxon>
        <taxon>Sporomusaceae</taxon>
        <taxon>Sporomusa</taxon>
    </lineage>
</organism>
<gene>
    <name evidence="4" type="ORF">SPSIL_034800</name>
</gene>
<protein>
    <recommendedName>
        <fullName evidence="3">Integrase catalytic domain-containing protein</fullName>
    </recommendedName>
</protein>
<dbReference type="EMBL" id="CP155573">
    <property type="protein sequence ID" value="XFO67285.1"/>
    <property type="molecule type" value="Genomic_DNA"/>
</dbReference>
<feature type="domain" description="Integrase catalytic" evidence="3">
    <location>
        <begin position="197"/>
        <end position="362"/>
    </location>
</feature>
<dbReference type="PANTHER" id="PTHR46889">
    <property type="entry name" value="TRANSPOSASE INSF FOR INSERTION SEQUENCE IS3B-RELATED"/>
    <property type="match status" value="1"/>
</dbReference>
<evidence type="ECO:0000256" key="2">
    <source>
        <dbReference type="SAM" id="MobiDB-lite"/>
    </source>
</evidence>
<evidence type="ECO:0000259" key="3">
    <source>
        <dbReference type="PROSITE" id="PS50994"/>
    </source>
</evidence>
<dbReference type="Pfam" id="PF00665">
    <property type="entry name" value="rve"/>
    <property type="match status" value="1"/>
</dbReference>
<proteinExistence type="predicted"/>
<reference evidence="4" key="1">
    <citation type="submission" date="2024-05" db="EMBL/GenBank/DDBJ databases">
        <title>Isolation and characterization of Sporomusa carbonis sp. nov., a carboxydotrophic hydrogenogen in the genus of Sporomusa isolated from a charcoal burning pile.</title>
        <authorList>
            <person name="Boeer T."/>
            <person name="Rosenbaum F."/>
            <person name="Eysell L."/>
            <person name="Mueller V."/>
            <person name="Daniel R."/>
            <person name="Poehlein A."/>
        </authorList>
    </citation>
    <scope>NUCLEOTIDE SEQUENCE [LARGE SCALE GENOMIC DNA]</scope>
    <source>
        <strain evidence="4">DSM 10669</strain>
    </source>
</reference>
<dbReference type="InterPro" id="IPR012337">
    <property type="entry name" value="RNaseH-like_sf"/>
</dbReference>
<comment type="function">
    <text evidence="1">Involved in the transposition of the insertion sequence.</text>
</comment>
<dbReference type="InterPro" id="IPR048020">
    <property type="entry name" value="Transpos_IS3"/>
</dbReference>
<keyword evidence="5" id="KW-1185">Reference proteome</keyword>
<evidence type="ECO:0000313" key="5">
    <source>
        <dbReference type="Proteomes" id="UP000216752"/>
    </source>
</evidence>
<feature type="compositionally biased region" description="Basic and acidic residues" evidence="2">
    <location>
        <begin position="29"/>
        <end position="38"/>
    </location>
</feature>
<dbReference type="Gene3D" id="3.30.420.10">
    <property type="entry name" value="Ribonuclease H-like superfamily/Ribonuclease H"/>
    <property type="match status" value="1"/>
</dbReference>
<feature type="region of interest" description="Disordered" evidence="2">
    <location>
        <begin position="1"/>
        <end position="60"/>
    </location>
</feature>
<dbReference type="InterPro" id="IPR036397">
    <property type="entry name" value="RNaseH_sf"/>
</dbReference>
<evidence type="ECO:0000256" key="1">
    <source>
        <dbReference type="ARBA" id="ARBA00002286"/>
    </source>
</evidence>
<dbReference type="NCBIfam" id="NF033516">
    <property type="entry name" value="transpos_IS3"/>
    <property type="match status" value="1"/>
</dbReference>
<dbReference type="Pfam" id="PF13276">
    <property type="entry name" value="HTH_21"/>
    <property type="match status" value="1"/>
</dbReference>
<dbReference type="InterPro" id="IPR050900">
    <property type="entry name" value="Transposase_IS3/IS150/IS904"/>
</dbReference>
<dbReference type="Pfam" id="PF13333">
    <property type="entry name" value="rve_2"/>
    <property type="match status" value="1"/>
</dbReference>
<dbReference type="InterPro" id="IPR001584">
    <property type="entry name" value="Integrase_cat-core"/>
</dbReference>